<gene>
    <name evidence="1" type="ORF">DCF19_14035</name>
</gene>
<protein>
    <submittedName>
        <fullName evidence="1">DUF433 domain-containing protein</fullName>
    </submittedName>
</protein>
<dbReference type="EMBL" id="QBML01000018">
    <property type="protein sequence ID" value="PZO39381.1"/>
    <property type="molecule type" value="Genomic_DNA"/>
</dbReference>
<reference evidence="1 2" key="1">
    <citation type="submission" date="2018-04" db="EMBL/GenBank/DDBJ databases">
        <authorList>
            <person name="Go L.Y."/>
            <person name="Mitchell J.A."/>
        </authorList>
    </citation>
    <scope>NUCLEOTIDE SEQUENCE [LARGE SCALE GENOMIC DNA]</scope>
    <source>
        <strain evidence="1">ULC066bin1</strain>
    </source>
</reference>
<dbReference type="InterPro" id="IPR036388">
    <property type="entry name" value="WH-like_DNA-bd_sf"/>
</dbReference>
<evidence type="ECO:0000313" key="1">
    <source>
        <dbReference type="EMBL" id="PZO39381.1"/>
    </source>
</evidence>
<sequence>MISQSNAKAAIIRTERGLTISGARITLYDVMDYVKSQYPTKFIQSLFELTDEQINAALSYIEINRDAAEAEYAQVVRETEELQAYYANQNRDRLINTATKMKTGNEAAWKKLEKMRSQRELKVSAF</sequence>
<reference evidence="1 2" key="2">
    <citation type="submission" date="2018-06" db="EMBL/GenBank/DDBJ databases">
        <title>Metagenomic assembly of (sub)arctic Cyanobacteria and their associated microbiome from non-axenic cultures.</title>
        <authorList>
            <person name="Baurain D."/>
        </authorList>
    </citation>
    <scope>NUCLEOTIDE SEQUENCE [LARGE SCALE GENOMIC DNA]</scope>
    <source>
        <strain evidence="1">ULC066bin1</strain>
    </source>
</reference>
<comment type="caution">
    <text evidence="1">The sequence shown here is derived from an EMBL/GenBank/DDBJ whole genome shotgun (WGS) entry which is preliminary data.</text>
</comment>
<dbReference type="Gene3D" id="1.10.10.10">
    <property type="entry name" value="Winged helix-like DNA-binding domain superfamily/Winged helix DNA-binding domain"/>
    <property type="match status" value="1"/>
</dbReference>
<dbReference type="InterPro" id="IPR009057">
    <property type="entry name" value="Homeodomain-like_sf"/>
</dbReference>
<name>A0A2W4XVN4_9CYAN</name>
<dbReference type="Proteomes" id="UP000249467">
    <property type="component" value="Unassembled WGS sequence"/>
</dbReference>
<dbReference type="SUPFAM" id="SSF46689">
    <property type="entry name" value="Homeodomain-like"/>
    <property type="match status" value="1"/>
</dbReference>
<proteinExistence type="predicted"/>
<organism evidence="1 2">
    <name type="scientific">Pseudanabaena frigida</name>
    <dbReference type="NCBI Taxonomy" id="945775"/>
    <lineage>
        <taxon>Bacteria</taxon>
        <taxon>Bacillati</taxon>
        <taxon>Cyanobacteriota</taxon>
        <taxon>Cyanophyceae</taxon>
        <taxon>Pseudanabaenales</taxon>
        <taxon>Pseudanabaenaceae</taxon>
        <taxon>Pseudanabaena</taxon>
    </lineage>
</organism>
<evidence type="ECO:0000313" key="2">
    <source>
        <dbReference type="Proteomes" id="UP000249467"/>
    </source>
</evidence>
<accession>A0A2W4XVN4</accession>
<dbReference type="AlphaFoldDB" id="A0A2W4XVN4"/>